<accession>A0A2N5W823</accession>
<dbReference type="EMBL" id="PGCJ01000003">
    <property type="protein sequence ID" value="PLW58387.1"/>
    <property type="molecule type" value="Genomic_DNA"/>
</dbReference>
<evidence type="ECO:0000256" key="1">
    <source>
        <dbReference type="ARBA" id="ARBA00004123"/>
    </source>
</evidence>
<keyword evidence="5" id="KW-0539">Nucleus</keyword>
<evidence type="ECO:0000313" key="6">
    <source>
        <dbReference type="EMBL" id="PLW58387.1"/>
    </source>
</evidence>
<proteinExistence type="predicted"/>
<keyword evidence="3" id="KW-0238">DNA-binding</keyword>
<comment type="caution">
    <text evidence="6">The sequence shown here is derived from an EMBL/GenBank/DDBJ whole genome shotgun (WGS) entry which is preliminary data.</text>
</comment>
<comment type="subcellular location">
    <subcellularLocation>
        <location evidence="1">Nucleus</location>
    </subcellularLocation>
</comment>
<evidence type="ECO:0000256" key="2">
    <source>
        <dbReference type="ARBA" id="ARBA00023015"/>
    </source>
</evidence>
<sequence>MAKLTDLPAEPVHRIIHYLHYPDPQPLPHGYQRSKPRDEHHLLDHTEINSSLKPLPRPHEERYIDRGPNYPIPYSDKVTWPGGRPNNPCLPLALINQTFRLCAQERLFKNVTFENTWTASLFLKSLISISHEDASSHKRQPIDTQVEQYNPHPRLNRLSQYVRSLQFDWGDKCSMRKGGGSMFCKILEICPLLDNIAISSTFLLACKEPILQALASTRHIKEILILKNASGQNSTFRWQAHEVVTRLFSQLNSLKTVELSDLSSWPTQSSYKPALHSSLPMPKLNCAIRTIVLKDHDLDELTLSNLLKSCGDSMRTLKLTGPGHRLDREAFDRVLHGSTSRNLECLIMLQSSGFQQPPYFSSDDLGSDDPLTTPGLLDIVFSSPTALRKLRTLSFYGRHMATDRLFARLPKSLVKLSWERSRISASPLLQALSSSRDQEASLPNLKCCSVLLCHAWDAKDERAIEQALKKRGGCFHPLVDPAYGSPSSTTHGDDDYSYDPYEHQDWYQEYLVTGTY</sequence>
<keyword evidence="2" id="KW-0805">Transcription regulation</keyword>
<evidence type="ECO:0000256" key="4">
    <source>
        <dbReference type="ARBA" id="ARBA00023163"/>
    </source>
</evidence>
<name>A0A2N5W823_9BASI</name>
<keyword evidence="7" id="KW-1185">Reference proteome</keyword>
<keyword evidence="4" id="KW-0804">Transcription</keyword>
<gene>
    <name evidence="6" type="ORF">PCANC_00523</name>
</gene>
<evidence type="ECO:0000256" key="5">
    <source>
        <dbReference type="ARBA" id="ARBA00023242"/>
    </source>
</evidence>
<dbReference type="Proteomes" id="UP000235388">
    <property type="component" value="Unassembled WGS sequence"/>
</dbReference>
<protein>
    <submittedName>
        <fullName evidence="6">Uncharacterized protein</fullName>
    </submittedName>
</protein>
<dbReference type="OrthoDB" id="2529772at2759"/>
<evidence type="ECO:0000313" key="7">
    <source>
        <dbReference type="Proteomes" id="UP000235388"/>
    </source>
</evidence>
<organism evidence="6 7">
    <name type="scientific">Puccinia coronata f. sp. avenae</name>
    <dbReference type="NCBI Taxonomy" id="200324"/>
    <lineage>
        <taxon>Eukaryota</taxon>
        <taxon>Fungi</taxon>
        <taxon>Dikarya</taxon>
        <taxon>Basidiomycota</taxon>
        <taxon>Pucciniomycotina</taxon>
        <taxon>Pucciniomycetes</taxon>
        <taxon>Pucciniales</taxon>
        <taxon>Pucciniaceae</taxon>
        <taxon>Puccinia</taxon>
    </lineage>
</organism>
<dbReference type="PANTHER" id="PTHR11988:SF27">
    <property type="entry name" value="GH27708P"/>
    <property type="match status" value="1"/>
</dbReference>
<dbReference type="GO" id="GO:0000978">
    <property type="term" value="F:RNA polymerase II cis-regulatory region sequence-specific DNA binding"/>
    <property type="evidence" value="ECO:0007669"/>
    <property type="project" value="TreeGrafter"/>
</dbReference>
<dbReference type="PANTHER" id="PTHR11988">
    <property type="entry name" value="THYROTROPH EMBRYONIC FACTOR RELATED"/>
    <property type="match status" value="1"/>
</dbReference>
<evidence type="ECO:0000256" key="3">
    <source>
        <dbReference type="ARBA" id="ARBA00023125"/>
    </source>
</evidence>
<dbReference type="InterPro" id="IPR040223">
    <property type="entry name" value="PAR_bZIP"/>
</dbReference>
<dbReference type="GO" id="GO:0000981">
    <property type="term" value="F:DNA-binding transcription factor activity, RNA polymerase II-specific"/>
    <property type="evidence" value="ECO:0007669"/>
    <property type="project" value="TreeGrafter"/>
</dbReference>
<reference evidence="6 7" key="1">
    <citation type="submission" date="2017-11" db="EMBL/GenBank/DDBJ databases">
        <title>De novo assembly and phasing of dikaryotic genomes from two isolates of Puccinia coronata f. sp. avenae, the causal agent of oat crown rust.</title>
        <authorList>
            <person name="Miller M.E."/>
            <person name="Zhang Y."/>
            <person name="Omidvar V."/>
            <person name="Sperschneider J."/>
            <person name="Schwessinger B."/>
            <person name="Raley C."/>
            <person name="Palmer J.M."/>
            <person name="Garnica D."/>
            <person name="Upadhyaya N."/>
            <person name="Rathjen J."/>
            <person name="Taylor J.M."/>
            <person name="Park R.F."/>
            <person name="Dodds P.N."/>
            <person name="Hirsch C.D."/>
            <person name="Kianian S.F."/>
            <person name="Figueroa M."/>
        </authorList>
    </citation>
    <scope>NUCLEOTIDE SEQUENCE [LARGE SCALE GENOMIC DNA]</scope>
    <source>
        <strain evidence="6">12NC29</strain>
    </source>
</reference>
<dbReference type="AlphaFoldDB" id="A0A2N5W823"/>
<dbReference type="GO" id="GO:0005634">
    <property type="term" value="C:nucleus"/>
    <property type="evidence" value="ECO:0007669"/>
    <property type="project" value="UniProtKB-SubCell"/>
</dbReference>